<evidence type="ECO:0000256" key="3">
    <source>
        <dbReference type="ARBA" id="ARBA00022475"/>
    </source>
</evidence>
<dbReference type="GO" id="GO:0055085">
    <property type="term" value="P:transmembrane transport"/>
    <property type="evidence" value="ECO:0007669"/>
    <property type="project" value="InterPro"/>
</dbReference>
<dbReference type="SUPFAM" id="SSF161098">
    <property type="entry name" value="MetI-like"/>
    <property type="match status" value="1"/>
</dbReference>
<keyword evidence="3" id="KW-1003">Cell membrane</keyword>
<feature type="transmembrane region" description="Helical" evidence="7">
    <location>
        <begin position="217"/>
        <end position="242"/>
    </location>
</feature>
<evidence type="ECO:0000256" key="6">
    <source>
        <dbReference type="ARBA" id="ARBA00023136"/>
    </source>
</evidence>
<dbReference type="Pfam" id="PF00528">
    <property type="entry name" value="BPD_transp_1"/>
    <property type="match status" value="1"/>
</dbReference>
<evidence type="ECO:0000313" key="9">
    <source>
        <dbReference type="EMBL" id="RVU54460.1"/>
    </source>
</evidence>
<proteinExistence type="inferred from homology"/>
<dbReference type="OrthoDB" id="24153at2"/>
<gene>
    <name evidence="9" type="ORF">EF514_07375</name>
</gene>
<sequence>MVNVAPGDPVAVMMEKKADAETIDRIREQMGLNEPLPKQYITFVKNAATGDFGNSYFQKLPISTLLARGFKVTGTLALSVLVFSIVFGLFMGILSAVFRGRALDRIIMFISTLGMAMPSFFLAIILQLIFGLWLRVLPISGLNSINSYVLPTISLGMIYGASIARLTRTNMLDALNQDYIRTARAKGVSERKIVLLHGLKNASIPILTYLGTLIKNILGGSVLVETVFAINGIGTLLVEGIMKRDIPVIQGCTIYIAFVFVIANLIIDLAYGFIDPRIRVTRGER</sequence>
<dbReference type="Pfam" id="PF19300">
    <property type="entry name" value="BPD_transp_1_N"/>
    <property type="match status" value="1"/>
</dbReference>
<accession>A0A437S616</accession>
<organism evidence="9 10">
    <name type="scientific">Anaerosphaera multitolerans</name>
    <dbReference type="NCBI Taxonomy" id="2487351"/>
    <lineage>
        <taxon>Bacteria</taxon>
        <taxon>Bacillati</taxon>
        <taxon>Bacillota</taxon>
        <taxon>Tissierellia</taxon>
        <taxon>Tissierellales</taxon>
        <taxon>Peptoniphilaceae</taxon>
        <taxon>Anaerosphaera</taxon>
    </lineage>
</organism>
<dbReference type="GO" id="GO:0005886">
    <property type="term" value="C:plasma membrane"/>
    <property type="evidence" value="ECO:0007669"/>
    <property type="project" value="UniProtKB-SubCell"/>
</dbReference>
<feature type="transmembrane region" description="Helical" evidence="7">
    <location>
        <begin position="76"/>
        <end position="94"/>
    </location>
</feature>
<evidence type="ECO:0000313" key="10">
    <source>
        <dbReference type="Proteomes" id="UP000288812"/>
    </source>
</evidence>
<dbReference type="AlphaFoldDB" id="A0A437S616"/>
<evidence type="ECO:0000256" key="5">
    <source>
        <dbReference type="ARBA" id="ARBA00022989"/>
    </source>
</evidence>
<reference evidence="9 10" key="1">
    <citation type="submission" date="2018-11" db="EMBL/GenBank/DDBJ databases">
        <title>Genome sequencing and assembly of Anaerosphaera sp. nov., GS7-6-2.</title>
        <authorList>
            <person name="Rettenmaier R."/>
            <person name="Liebl W."/>
            <person name="Zverlov V."/>
        </authorList>
    </citation>
    <scope>NUCLEOTIDE SEQUENCE [LARGE SCALE GENOMIC DNA]</scope>
    <source>
        <strain evidence="9 10">GS7-6-2</strain>
    </source>
</reference>
<dbReference type="PANTHER" id="PTHR43163:SF2">
    <property type="entry name" value="ABC TRANSPORTER PERMEASE PROTEIN"/>
    <property type="match status" value="1"/>
</dbReference>
<dbReference type="Proteomes" id="UP000288812">
    <property type="component" value="Unassembled WGS sequence"/>
</dbReference>
<keyword evidence="6 7" id="KW-0472">Membrane</keyword>
<comment type="caution">
    <text evidence="9">The sequence shown here is derived from an EMBL/GenBank/DDBJ whole genome shotgun (WGS) entry which is preliminary data.</text>
</comment>
<comment type="subcellular location">
    <subcellularLocation>
        <location evidence="1 7">Cell membrane</location>
        <topology evidence="1 7">Multi-pass membrane protein</topology>
    </subcellularLocation>
</comment>
<evidence type="ECO:0000256" key="4">
    <source>
        <dbReference type="ARBA" id="ARBA00022692"/>
    </source>
</evidence>
<evidence type="ECO:0000256" key="2">
    <source>
        <dbReference type="ARBA" id="ARBA00022448"/>
    </source>
</evidence>
<dbReference type="EMBL" id="RLIH01000010">
    <property type="protein sequence ID" value="RVU54460.1"/>
    <property type="molecule type" value="Genomic_DNA"/>
</dbReference>
<feature type="transmembrane region" description="Helical" evidence="7">
    <location>
        <begin position="106"/>
        <end position="133"/>
    </location>
</feature>
<comment type="similarity">
    <text evidence="7">Belongs to the binding-protein-dependent transport system permease family.</text>
</comment>
<dbReference type="CDD" id="cd06261">
    <property type="entry name" value="TM_PBP2"/>
    <property type="match status" value="1"/>
</dbReference>
<name>A0A437S616_9FIRM</name>
<dbReference type="InterPro" id="IPR045621">
    <property type="entry name" value="BPD_transp_1_N"/>
</dbReference>
<feature type="transmembrane region" description="Helical" evidence="7">
    <location>
        <begin position="145"/>
        <end position="164"/>
    </location>
</feature>
<keyword evidence="2 7" id="KW-0813">Transport</keyword>
<dbReference type="InterPro" id="IPR000515">
    <property type="entry name" value="MetI-like"/>
</dbReference>
<evidence type="ECO:0000259" key="8">
    <source>
        <dbReference type="PROSITE" id="PS50928"/>
    </source>
</evidence>
<feature type="domain" description="ABC transmembrane type-1" evidence="8">
    <location>
        <begin position="70"/>
        <end position="271"/>
    </location>
</feature>
<dbReference type="Gene3D" id="1.10.3720.10">
    <property type="entry name" value="MetI-like"/>
    <property type="match status" value="1"/>
</dbReference>
<evidence type="ECO:0000256" key="7">
    <source>
        <dbReference type="RuleBase" id="RU363032"/>
    </source>
</evidence>
<protein>
    <submittedName>
        <fullName evidence="9">ABC transporter permease</fullName>
    </submittedName>
</protein>
<keyword evidence="5 7" id="KW-1133">Transmembrane helix</keyword>
<dbReference type="PROSITE" id="PS50928">
    <property type="entry name" value="ABC_TM1"/>
    <property type="match status" value="1"/>
</dbReference>
<feature type="transmembrane region" description="Helical" evidence="7">
    <location>
        <begin position="254"/>
        <end position="274"/>
    </location>
</feature>
<dbReference type="PANTHER" id="PTHR43163">
    <property type="entry name" value="DIPEPTIDE TRANSPORT SYSTEM PERMEASE PROTEIN DPPB-RELATED"/>
    <property type="match status" value="1"/>
</dbReference>
<evidence type="ECO:0000256" key="1">
    <source>
        <dbReference type="ARBA" id="ARBA00004651"/>
    </source>
</evidence>
<keyword evidence="4 7" id="KW-0812">Transmembrane</keyword>
<dbReference type="InterPro" id="IPR035906">
    <property type="entry name" value="MetI-like_sf"/>
</dbReference>
<keyword evidence="10" id="KW-1185">Reference proteome</keyword>